<evidence type="ECO:0000256" key="8">
    <source>
        <dbReference type="ARBA" id="ARBA00023065"/>
    </source>
</evidence>
<evidence type="ECO:0000256" key="7">
    <source>
        <dbReference type="ARBA" id="ARBA00022989"/>
    </source>
</evidence>
<feature type="transmembrane region" description="Helical" evidence="10">
    <location>
        <begin position="207"/>
        <end position="228"/>
    </location>
</feature>
<dbReference type="AlphaFoldDB" id="A0A423WSY9"/>
<feature type="transmembrane region" description="Helical" evidence="10">
    <location>
        <begin position="446"/>
        <end position="463"/>
    </location>
</feature>
<evidence type="ECO:0000256" key="9">
    <source>
        <dbReference type="ARBA" id="ARBA00023136"/>
    </source>
</evidence>
<accession>A0A423WSY9</accession>
<feature type="transmembrane region" description="Helical" evidence="10">
    <location>
        <begin position="284"/>
        <end position="306"/>
    </location>
</feature>
<dbReference type="PANTHER" id="PTHR31503:SF22">
    <property type="entry name" value="VACUOLAR CALCIUM ION TRANSPORTER"/>
    <property type="match status" value="1"/>
</dbReference>
<feature type="domain" description="Sodium/calcium exchanger membrane region" evidence="12">
    <location>
        <begin position="143"/>
        <end position="308"/>
    </location>
</feature>
<evidence type="ECO:0000256" key="1">
    <source>
        <dbReference type="ARBA" id="ARBA00004127"/>
    </source>
</evidence>
<keyword evidence="9 10" id="KW-0472">Membrane</keyword>
<organism evidence="13 14">
    <name type="scientific">Cytospora leucostoma</name>
    <dbReference type="NCBI Taxonomy" id="1230097"/>
    <lineage>
        <taxon>Eukaryota</taxon>
        <taxon>Fungi</taxon>
        <taxon>Dikarya</taxon>
        <taxon>Ascomycota</taxon>
        <taxon>Pezizomycotina</taxon>
        <taxon>Sordariomycetes</taxon>
        <taxon>Sordariomycetidae</taxon>
        <taxon>Diaporthales</taxon>
        <taxon>Cytosporaceae</taxon>
        <taxon>Cytospora</taxon>
    </lineage>
</organism>
<keyword evidence="3 10" id="KW-0813">Transport</keyword>
<dbReference type="PANTHER" id="PTHR31503">
    <property type="entry name" value="VACUOLAR CALCIUM ION TRANSPORTER"/>
    <property type="match status" value="1"/>
</dbReference>
<protein>
    <recommendedName>
        <fullName evidence="10">Vacuolar calcium ion transporter</fullName>
    </recommendedName>
</protein>
<comment type="similarity">
    <text evidence="2 10">Belongs to the Ca(2+):cation antiporter (CaCA) (TC 2.A.19) family.</text>
</comment>
<feature type="transmembrane region" description="Helical" evidence="10">
    <location>
        <begin position="174"/>
        <end position="195"/>
    </location>
</feature>
<feature type="transmembrane region" description="Helical" evidence="10">
    <location>
        <begin position="409"/>
        <end position="434"/>
    </location>
</feature>
<evidence type="ECO:0000256" key="2">
    <source>
        <dbReference type="ARBA" id="ARBA00008170"/>
    </source>
</evidence>
<sequence>MVSTVTFREQLRAMRSFTNPSRSSTNGSANLGGRSEANEESPLINRHATNGTSHHDGRGFWGQVFLDPKRTPGLDSRNPFVSWPVHVFNVLKITLLSSMYTRASRASTSVSFANFAISDYVNVLLVFVPLGLVAGALEWGPVTVFVLNFLAIIPLAACLSFATEELSLKLGEALGGLLNATFGNAVELIVSVIALQNNQIEVVKSSMLGSILSNLLLVLGMCFFLGGVVNMRDGSGNGSEQVFASGTAQTTCSLMTLSTASMIIPATLFIVLEDSEDKEAAKKAVLLLSRGTAVILLLMYGLYLYFQLKTHKNLFSPEQPVVPDVLEELDEEETPEEEAISALSAAAILIGVTLIISFCADYLVDAIDPIVATGAVSKNFIGLILIPIVGNAAEHVTACVVAIKNKMDLAMGVAVGSSVQIALLVTPCLVLLGWAIDRPMDLQFETFETVSFFISVLIVTYVVQDGKSNYLEGAMLFSLYVIIAVAFYVTPTGSLANILAIF</sequence>
<dbReference type="Gene3D" id="1.20.1420.30">
    <property type="entry name" value="NCX, central ion-binding region"/>
    <property type="match status" value="1"/>
</dbReference>
<keyword evidence="5 10" id="KW-0812">Transmembrane</keyword>
<evidence type="ECO:0000256" key="6">
    <source>
        <dbReference type="ARBA" id="ARBA00022837"/>
    </source>
</evidence>
<dbReference type="OrthoDB" id="1699231at2759"/>
<keyword evidence="6 10" id="KW-0106">Calcium</keyword>
<keyword evidence="10" id="KW-0050">Antiport</keyword>
<dbReference type="InterPro" id="IPR044880">
    <property type="entry name" value="NCX_ion-bd_dom_sf"/>
</dbReference>
<dbReference type="Pfam" id="PF01699">
    <property type="entry name" value="Na_Ca_ex"/>
    <property type="match status" value="2"/>
</dbReference>
<dbReference type="InParanoid" id="A0A423WSY9"/>
<proteinExistence type="inferred from homology"/>
<dbReference type="FunFam" id="1.20.1420.30:FF:000011">
    <property type="entry name" value="Vacuolar calcium ion transporter"/>
    <property type="match status" value="1"/>
</dbReference>
<evidence type="ECO:0000259" key="12">
    <source>
        <dbReference type="Pfam" id="PF01699"/>
    </source>
</evidence>
<dbReference type="STRING" id="1230097.A0A423WSY9"/>
<evidence type="ECO:0000256" key="3">
    <source>
        <dbReference type="ARBA" id="ARBA00022448"/>
    </source>
</evidence>
<dbReference type="Proteomes" id="UP000285146">
    <property type="component" value="Unassembled WGS sequence"/>
</dbReference>
<dbReference type="InterPro" id="IPR004837">
    <property type="entry name" value="NaCa_Exmemb"/>
</dbReference>
<name>A0A423WSY9_9PEZI</name>
<evidence type="ECO:0000313" key="14">
    <source>
        <dbReference type="Proteomes" id="UP000285146"/>
    </source>
</evidence>
<evidence type="ECO:0000313" key="13">
    <source>
        <dbReference type="EMBL" id="ROW06638.1"/>
    </source>
</evidence>
<dbReference type="NCBIfam" id="TIGR00846">
    <property type="entry name" value="caca2"/>
    <property type="match status" value="1"/>
</dbReference>
<comment type="caution">
    <text evidence="10">Lacks conserved residue(s) required for the propagation of feature annotation.</text>
</comment>
<comment type="subcellular location">
    <subcellularLocation>
        <location evidence="1">Endomembrane system</location>
        <topology evidence="1">Multi-pass membrane protein</topology>
    </subcellularLocation>
    <subcellularLocation>
        <location evidence="10">Vacuole membrane</location>
    </subcellularLocation>
</comment>
<dbReference type="GO" id="GO:0012505">
    <property type="term" value="C:endomembrane system"/>
    <property type="evidence" value="ECO:0007669"/>
    <property type="project" value="UniProtKB-SubCell"/>
</dbReference>
<feature type="transmembrane region" description="Helical" evidence="10">
    <location>
        <begin position="80"/>
        <end position="100"/>
    </location>
</feature>
<keyword evidence="7 10" id="KW-1133">Transmembrane helix</keyword>
<dbReference type="NCBIfam" id="TIGR00378">
    <property type="entry name" value="cax"/>
    <property type="match status" value="1"/>
</dbReference>
<feature type="region of interest" description="Disordered" evidence="11">
    <location>
        <begin position="13"/>
        <end position="41"/>
    </location>
</feature>
<comment type="caution">
    <text evidence="13">The sequence shown here is derived from an EMBL/GenBank/DDBJ whole genome shotgun (WGS) entry which is preliminary data.</text>
</comment>
<dbReference type="InterPro" id="IPR004713">
    <property type="entry name" value="CaH_exchang"/>
</dbReference>
<dbReference type="EMBL" id="LKEB01000041">
    <property type="protein sequence ID" value="ROW06638.1"/>
    <property type="molecule type" value="Genomic_DNA"/>
</dbReference>
<evidence type="ECO:0000256" key="10">
    <source>
        <dbReference type="RuleBase" id="RU365028"/>
    </source>
</evidence>
<feature type="transmembrane region" description="Helical" evidence="10">
    <location>
        <begin position="475"/>
        <end position="500"/>
    </location>
</feature>
<keyword evidence="4 10" id="KW-0109">Calcium transport</keyword>
<feature type="domain" description="Sodium/calcium exchanger membrane region" evidence="12">
    <location>
        <begin position="345"/>
        <end position="488"/>
    </location>
</feature>
<evidence type="ECO:0000256" key="11">
    <source>
        <dbReference type="SAM" id="MobiDB-lite"/>
    </source>
</evidence>
<feature type="transmembrane region" description="Helical" evidence="10">
    <location>
        <begin position="380"/>
        <end position="403"/>
    </location>
</feature>
<feature type="transmembrane region" description="Helical" evidence="10">
    <location>
        <begin position="339"/>
        <end position="360"/>
    </location>
</feature>
<dbReference type="GO" id="GO:0015369">
    <property type="term" value="F:calcium:proton antiporter activity"/>
    <property type="evidence" value="ECO:0007669"/>
    <property type="project" value="UniProtKB-UniRule"/>
</dbReference>
<feature type="compositionally biased region" description="Polar residues" evidence="11">
    <location>
        <begin position="16"/>
        <end position="29"/>
    </location>
</feature>
<dbReference type="FunCoup" id="A0A423WSY9">
    <property type="interactions" value="46"/>
</dbReference>
<reference evidence="13 14" key="1">
    <citation type="submission" date="2015-09" db="EMBL/GenBank/DDBJ databases">
        <title>Host preference determinants of Valsa canker pathogens revealed by comparative genomics.</title>
        <authorList>
            <person name="Yin Z."/>
            <person name="Huang L."/>
        </authorList>
    </citation>
    <scope>NUCLEOTIDE SEQUENCE [LARGE SCALE GENOMIC DNA]</scope>
    <source>
        <strain evidence="13 14">SXYLt</strain>
    </source>
</reference>
<dbReference type="InterPro" id="IPR004798">
    <property type="entry name" value="CAX-like"/>
</dbReference>
<dbReference type="GO" id="GO:0006874">
    <property type="term" value="P:intracellular calcium ion homeostasis"/>
    <property type="evidence" value="ECO:0007669"/>
    <property type="project" value="TreeGrafter"/>
</dbReference>
<keyword evidence="8 10" id="KW-0406">Ion transport</keyword>
<dbReference type="GO" id="GO:0000329">
    <property type="term" value="C:fungal-type vacuole membrane"/>
    <property type="evidence" value="ECO:0007669"/>
    <property type="project" value="TreeGrafter"/>
</dbReference>
<feature type="transmembrane region" description="Helical" evidence="10">
    <location>
        <begin position="248"/>
        <end position="272"/>
    </location>
</feature>
<comment type="function">
    <text evidence="10">Has a role in promoting intracellular calcium ion sequestration via the exchange of calcium ions for hydrogen ions across the vacuolar membrane. Involved also in manganese ion homeostasis via its uptake into the vacuole.</text>
</comment>
<keyword evidence="14" id="KW-1185">Reference proteome</keyword>
<keyword evidence="10" id="KW-0926">Vacuole</keyword>
<feature type="transmembrane region" description="Helical" evidence="10">
    <location>
        <begin position="144"/>
        <end position="162"/>
    </location>
</feature>
<evidence type="ECO:0000256" key="5">
    <source>
        <dbReference type="ARBA" id="ARBA00022692"/>
    </source>
</evidence>
<feature type="transmembrane region" description="Helical" evidence="10">
    <location>
        <begin position="120"/>
        <end position="137"/>
    </location>
</feature>
<gene>
    <name evidence="13" type="ORF">VPNG_06726</name>
</gene>
<evidence type="ECO:0000256" key="4">
    <source>
        <dbReference type="ARBA" id="ARBA00022568"/>
    </source>
</evidence>